<gene>
    <name evidence="1" type="ORF">BIY26_10650</name>
</gene>
<evidence type="ECO:0000313" key="1">
    <source>
        <dbReference type="EMBL" id="RLM24208.1"/>
    </source>
</evidence>
<proteinExistence type="predicted"/>
<evidence type="ECO:0000313" key="2">
    <source>
        <dbReference type="Proteomes" id="UP000285972"/>
    </source>
</evidence>
<evidence type="ECO:0008006" key="3">
    <source>
        <dbReference type="Google" id="ProtNLM"/>
    </source>
</evidence>
<dbReference type="AlphaFoldDB" id="A0AAE8JND8"/>
<name>A0AAE8JND8_9GAMM</name>
<dbReference type="Pfam" id="PF04393">
    <property type="entry name" value="DUF535"/>
    <property type="match status" value="1"/>
</dbReference>
<organism evidence="1 2">
    <name type="scientific">Brenneria goodwinii</name>
    <dbReference type="NCBI Taxonomy" id="1109412"/>
    <lineage>
        <taxon>Bacteria</taxon>
        <taxon>Pseudomonadati</taxon>
        <taxon>Pseudomonadota</taxon>
        <taxon>Gammaproteobacteria</taxon>
        <taxon>Enterobacterales</taxon>
        <taxon>Pectobacteriaceae</taxon>
        <taxon>Brenneria</taxon>
    </lineage>
</organism>
<dbReference type="PANTHER" id="PTHR38785:SF1">
    <property type="entry name" value="HOMOLOG OF VIRK"/>
    <property type="match status" value="1"/>
</dbReference>
<dbReference type="EMBL" id="MJLX01000025">
    <property type="protein sequence ID" value="RLM24208.1"/>
    <property type="molecule type" value="Genomic_DNA"/>
</dbReference>
<dbReference type="InterPro" id="IPR007488">
    <property type="entry name" value="DUF535"/>
</dbReference>
<reference evidence="1 2" key="1">
    <citation type="submission" date="2016-09" db="EMBL/GenBank/DDBJ databases">
        <authorList>
            <person name="Doonan J."/>
            <person name="Pachebat J.A."/>
            <person name="Golyshin P.N."/>
            <person name="Denman S."/>
            <person name="Mcdonald J.E."/>
        </authorList>
    </citation>
    <scope>NUCLEOTIDE SEQUENCE [LARGE SCALE GENOMIC DNA]</scope>
    <source>
        <strain evidence="1 2">FRB141</strain>
    </source>
</reference>
<dbReference type="GO" id="GO:0006974">
    <property type="term" value="P:DNA damage response"/>
    <property type="evidence" value="ECO:0007669"/>
    <property type="project" value="TreeGrafter"/>
</dbReference>
<accession>A0AAE8JND8</accession>
<sequence length="314" mass="35975">MSQFVVPLPANRITNGWQLMIALVNGDVIPSKEWKKLSFRLKFLCRSLFNWRLTISLADILASNLLIEQILHVQPDLPCKLHRPYLTVKMSKLECLFALRDHYTLITQRMPLKLLLGCLNKEPAVLGNAVDKQGNKVMLKMASLSNLNREGEMTLLSCNADGVILAKITFILMNYGQRPTIFIGGLQGADKEVPHTEIHETTKACYGLFPKRLALEGVCSLAHYLGIDQIIAVGNGGHIYRNWRYRSKKDVLHADYDEFWLSIGGRKMTSGYFQLPLRIPRKPIESIASKKRAEYRRRYQLLDELEGEMSRWFQ</sequence>
<dbReference type="Proteomes" id="UP000285972">
    <property type="component" value="Unassembled WGS sequence"/>
</dbReference>
<dbReference type="KEGG" id="bgj:AWC36_16705"/>
<dbReference type="RefSeq" id="WP_095835837.1">
    <property type="nucleotide sequence ID" value="NZ_CP014137.1"/>
</dbReference>
<comment type="caution">
    <text evidence="1">The sequence shown here is derived from an EMBL/GenBank/DDBJ whole genome shotgun (WGS) entry which is preliminary data.</text>
</comment>
<dbReference type="GeneID" id="70908456"/>
<dbReference type="PANTHER" id="PTHR38785">
    <property type="entry name" value="HOMOLOG OF VIRK"/>
    <property type="match status" value="1"/>
</dbReference>
<protein>
    <recommendedName>
        <fullName evidence="3">Virulence factor VirK</fullName>
    </recommendedName>
</protein>